<keyword evidence="3" id="KW-1185">Reference proteome</keyword>
<dbReference type="RefSeq" id="WP_129049215.1">
    <property type="nucleotide sequence ID" value="NZ_SDHX01000002.1"/>
</dbReference>
<dbReference type="Proteomes" id="UP000290218">
    <property type="component" value="Unassembled WGS sequence"/>
</dbReference>
<dbReference type="SMART" id="SM00382">
    <property type="entry name" value="AAA"/>
    <property type="match status" value="1"/>
</dbReference>
<dbReference type="OrthoDB" id="7438987at2"/>
<dbReference type="GO" id="GO:0005524">
    <property type="term" value="F:ATP binding"/>
    <property type="evidence" value="ECO:0007669"/>
    <property type="project" value="InterPro"/>
</dbReference>
<dbReference type="Pfam" id="PF00004">
    <property type="entry name" value="AAA"/>
    <property type="match status" value="1"/>
</dbReference>
<dbReference type="InterPro" id="IPR027417">
    <property type="entry name" value="P-loop_NTPase"/>
</dbReference>
<feature type="domain" description="AAA+ ATPase" evidence="1">
    <location>
        <begin position="142"/>
        <end position="306"/>
    </location>
</feature>
<sequence length="368" mass="40849">MKSFTPIIEAVGVDRLLHIVESMVKRRADLDSDAQRTLDEAVLEFVGSNPLALATLMLDKGLPDTHPGEIEAILRRAHERATDLGRVRVEEHAMAAGYFDLFAKPKAKEPEFLTRSQQAGLERMLALAKLHFEGGTRHGVQLRTWPLLVGPSGVGKSNLARRLASELGGLPVTKLSYGEWLVSGARTDMTTLQRLRVALEKHDRQIIFIDELDKVHATSDPWSRALLTELFGVIDRQLGVVEGSRTAWSNELLTKFRERVFIIGAGTWQDLWRGSSGVVGFGGRTQPADVTDRIRRANVIPIELLNRFNSDWIVLEPYTEQDFAEIAEGLKLPPGVLDPIAAAESGYNFRAVEMALTAHALRQMAGEF</sequence>
<reference evidence="2 3" key="1">
    <citation type="submission" date="2019-01" db="EMBL/GenBank/DDBJ databases">
        <title>Lacunisphaera sp. strain TWA-58.</title>
        <authorList>
            <person name="Chen W.-M."/>
        </authorList>
    </citation>
    <scope>NUCLEOTIDE SEQUENCE [LARGE SCALE GENOMIC DNA]</scope>
    <source>
        <strain evidence="2 3">TWA-58</strain>
    </source>
</reference>
<dbReference type="CDD" id="cd00009">
    <property type="entry name" value="AAA"/>
    <property type="match status" value="1"/>
</dbReference>
<dbReference type="InterPro" id="IPR003959">
    <property type="entry name" value="ATPase_AAA_core"/>
</dbReference>
<dbReference type="EMBL" id="SDHX01000002">
    <property type="protein sequence ID" value="RXK53501.1"/>
    <property type="molecule type" value="Genomic_DNA"/>
</dbReference>
<dbReference type="AlphaFoldDB" id="A0A4Q1C543"/>
<dbReference type="SUPFAM" id="SSF52540">
    <property type="entry name" value="P-loop containing nucleoside triphosphate hydrolases"/>
    <property type="match status" value="1"/>
</dbReference>
<dbReference type="Gene3D" id="3.40.50.300">
    <property type="entry name" value="P-loop containing nucleotide triphosphate hydrolases"/>
    <property type="match status" value="1"/>
</dbReference>
<evidence type="ECO:0000313" key="3">
    <source>
        <dbReference type="Proteomes" id="UP000290218"/>
    </source>
</evidence>
<evidence type="ECO:0000313" key="2">
    <source>
        <dbReference type="EMBL" id="RXK53501.1"/>
    </source>
</evidence>
<accession>A0A4Q1C543</accession>
<dbReference type="GO" id="GO:0016887">
    <property type="term" value="F:ATP hydrolysis activity"/>
    <property type="evidence" value="ECO:0007669"/>
    <property type="project" value="InterPro"/>
</dbReference>
<protein>
    <submittedName>
        <fullName evidence="2">AAA family ATPase</fullName>
    </submittedName>
</protein>
<gene>
    <name evidence="2" type="ORF">ESB00_17565</name>
</gene>
<organism evidence="2 3">
    <name type="scientific">Oleiharenicola lentus</name>
    <dbReference type="NCBI Taxonomy" id="2508720"/>
    <lineage>
        <taxon>Bacteria</taxon>
        <taxon>Pseudomonadati</taxon>
        <taxon>Verrucomicrobiota</taxon>
        <taxon>Opitutia</taxon>
        <taxon>Opitutales</taxon>
        <taxon>Opitutaceae</taxon>
        <taxon>Oleiharenicola</taxon>
    </lineage>
</organism>
<name>A0A4Q1C543_9BACT</name>
<evidence type="ECO:0000259" key="1">
    <source>
        <dbReference type="SMART" id="SM00382"/>
    </source>
</evidence>
<dbReference type="InterPro" id="IPR003593">
    <property type="entry name" value="AAA+_ATPase"/>
</dbReference>
<proteinExistence type="predicted"/>
<comment type="caution">
    <text evidence="2">The sequence shown here is derived from an EMBL/GenBank/DDBJ whole genome shotgun (WGS) entry which is preliminary data.</text>
</comment>